<dbReference type="EMBL" id="AZFJ01000045">
    <property type="protein sequence ID" value="KRL86369.1"/>
    <property type="molecule type" value="Genomic_DNA"/>
</dbReference>
<organism evidence="16 17">
    <name type="scientific">Lacticaseibacillus pantheris DSM 15945 = JCM 12539 = NBRC 106106</name>
    <dbReference type="NCBI Taxonomy" id="1423783"/>
    <lineage>
        <taxon>Bacteria</taxon>
        <taxon>Bacillati</taxon>
        <taxon>Bacillota</taxon>
        <taxon>Bacilli</taxon>
        <taxon>Lactobacillales</taxon>
        <taxon>Lactobacillaceae</taxon>
        <taxon>Lacticaseibacillus</taxon>
    </lineage>
</organism>
<dbReference type="GO" id="GO:0006189">
    <property type="term" value="P:'de novo' IMP biosynthetic process"/>
    <property type="evidence" value="ECO:0007669"/>
    <property type="project" value="UniProtKB-UniRule"/>
</dbReference>
<evidence type="ECO:0000256" key="13">
    <source>
        <dbReference type="HAMAP-Rule" id="MF_00138"/>
    </source>
</evidence>
<evidence type="ECO:0000256" key="11">
    <source>
        <dbReference type="ARBA" id="ARBA00042242"/>
    </source>
</evidence>
<evidence type="ECO:0000256" key="4">
    <source>
        <dbReference type="ARBA" id="ARBA00013255"/>
    </source>
</evidence>
<dbReference type="SMART" id="SM01210">
    <property type="entry name" value="GARS_C"/>
    <property type="match status" value="1"/>
</dbReference>
<keyword evidence="9" id="KW-0464">Manganese</keyword>
<dbReference type="HAMAP" id="MF_00138">
    <property type="entry name" value="GARS"/>
    <property type="match status" value="1"/>
</dbReference>
<dbReference type="NCBIfam" id="TIGR00877">
    <property type="entry name" value="purD"/>
    <property type="match status" value="1"/>
</dbReference>
<keyword evidence="6 14" id="KW-0547">Nucleotide-binding</keyword>
<evidence type="ECO:0000256" key="9">
    <source>
        <dbReference type="ARBA" id="ARBA00023211"/>
    </source>
</evidence>
<dbReference type="UniPathway" id="UPA00074">
    <property type="reaction ID" value="UER00125"/>
</dbReference>
<dbReference type="SUPFAM" id="SSF51246">
    <property type="entry name" value="Rudiment single hybrid motif"/>
    <property type="match status" value="1"/>
</dbReference>
<dbReference type="InterPro" id="IPR016185">
    <property type="entry name" value="PreATP-grasp_dom_sf"/>
</dbReference>
<evidence type="ECO:0000256" key="7">
    <source>
        <dbReference type="ARBA" id="ARBA00022755"/>
    </source>
</evidence>
<evidence type="ECO:0000313" key="17">
    <source>
        <dbReference type="Proteomes" id="UP000051922"/>
    </source>
</evidence>
<evidence type="ECO:0000256" key="5">
    <source>
        <dbReference type="ARBA" id="ARBA00022598"/>
    </source>
</evidence>
<evidence type="ECO:0000256" key="3">
    <source>
        <dbReference type="ARBA" id="ARBA00005174"/>
    </source>
</evidence>
<protein>
    <recommendedName>
        <fullName evidence="4 13">Phosphoribosylamine--glycine ligase</fullName>
        <ecNumber evidence="4 13">6.3.4.13</ecNumber>
    </recommendedName>
    <alternativeName>
        <fullName evidence="13">GARS</fullName>
    </alternativeName>
    <alternativeName>
        <fullName evidence="11 13">Glycinamide ribonucleotide synthetase</fullName>
    </alternativeName>
    <alternativeName>
        <fullName evidence="12 13">Phosphoribosylglycinamide synthetase</fullName>
    </alternativeName>
</protein>
<accession>A0A0R1TYU8</accession>
<dbReference type="AlphaFoldDB" id="A0A0R1TYU8"/>
<dbReference type="EC" id="6.3.4.13" evidence="4 13"/>
<dbReference type="InterPro" id="IPR020559">
    <property type="entry name" value="PRibGlycinamide_synth_CS"/>
</dbReference>
<dbReference type="Pfam" id="PF02843">
    <property type="entry name" value="GARS_C"/>
    <property type="match status" value="1"/>
</dbReference>
<evidence type="ECO:0000256" key="6">
    <source>
        <dbReference type="ARBA" id="ARBA00022741"/>
    </source>
</evidence>
<dbReference type="InterPro" id="IPR020561">
    <property type="entry name" value="PRibGlycinamid_synth_ATP-grasp"/>
</dbReference>
<comment type="caution">
    <text evidence="16">The sequence shown here is derived from an EMBL/GenBank/DDBJ whole genome shotgun (WGS) entry which is preliminary data.</text>
</comment>
<evidence type="ECO:0000256" key="10">
    <source>
        <dbReference type="ARBA" id="ARBA00038345"/>
    </source>
</evidence>
<proteinExistence type="inferred from homology"/>
<evidence type="ECO:0000256" key="14">
    <source>
        <dbReference type="PROSITE-ProRule" id="PRU00409"/>
    </source>
</evidence>
<evidence type="ECO:0000313" key="16">
    <source>
        <dbReference type="EMBL" id="KRL86369.1"/>
    </source>
</evidence>
<dbReference type="InterPro" id="IPR011761">
    <property type="entry name" value="ATP-grasp"/>
</dbReference>
<dbReference type="PROSITE" id="PS00184">
    <property type="entry name" value="GARS"/>
    <property type="match status" value="1"/>
</dbReference>
<dbReference type="Gene3D" id="3.30.1490.20">
    <property type="entry name" value="ATP-grasp fold, A domain"/>
    <property type="match status" value="1"/>
</dbReference>
<feature type="domain" description="ATP-grasp" evidence="15">
    <location>
        <begin position="110"/>
        <end position="311"/>
    </location>
</feature>
<dbReference type="GO" id="GO:0004637">
    <property type="term" value="F:phosphoribosylamine-glycine ligase activity"/>
    <property type="evidence" value="ECO:0007669"/>
    <property type="project" value="UniProtKB-UniRule"/>
</dbReference>
<evidence type="ECO:0000256" key="2">
    <source>
        <dbReference type="ARBA" id="ARBA00001946"/>
    </source>
</evidence>
<dbReference type="Pfam" id="PF01071">
    <property type="entry name" value="GARS_A"/>
    <property type="match status" value="1"/>
</dbReference>
<comment type="pathway">
    <text evidence="3 13">Purine metabolism; IMP biosynthesis via de novo pathway; N(1)-(5-phospho-D-ribosyl)glycinamide from 5-phospho-alpha-D-ribose 1-diphosphate: step 2/2.</text>
</comment>
<dbReference type="Pfam" id="PF02844">
    <property type="entry name" value="GARS_N"/>
    <property type="match status" value="1"/>
</dbReference>
<dbReference type="GO" id="GO:0009113">
    <property type="term" value="P:purine nucleobase biosynthetic process"/>
    <property type="evidence" value="ECO:0007669"/>
    <property type="project" value="InterPro"/>
</dbReference>
<dbReference type="Gene3D" id="3.30.470.20">
    <property type="entry name" value="ATP-grasp fold, B domain"/>
    <property type="match status" value="1"/>
</dbReference>
<evidence type="ECO:0000256" key="12">
    <source>
        <dbReference type="ARBA" id="ARBA00042864"/>
    </source>
</evidence>
<dbReference type="PATRIC" id="fig|1423783.4.peg.916"/>
<keyword evidence="5 13" id="KW-0436">Ligase</keyword>
<comment type="similarity">
    <text evidence="10 13">Belongs to the GARS family.</text>
</comment>
<evidence type="ECO:0000259" key="15">
    <source>
        <dbReference type="PROSITE" id="PS50975"/>
    </source>
</evidence>
<keyword evidence="17" id="KW-1185">Reference proteome</keyword>
<keyword evidence="7 13" id="KW-0658">Purine biosynthesis</keyword>
<gene>
    <name evidence="13" type="primary">purD</name>
    <name evidence="16" type="ORF">FC50_GL000888</name>
</gene>
<dbReference type="Gene3D" id="3.40.50.20">
    <property type="match status" value="1"/>
</dbReference>
<evidence type="ECO:0000256" key="8">
    <source>
        <dbReference type="ARBA" id="ARBA00022840"/>
    </source>
</evidence>
<comment type="catalytic activity">
    <reaction evidence="13">
        <text>5-phospho-beta-D-ribosylamine + glycine + ATP = N(1)-(5-phospho-beta-D-ribosyl)glycinamide + ADP + phosphate + H(+)</text>
        <dbReference type="Rhea" id="RHEA:17453"/>
        <dbReference type="ChEBI" id="CHEBI:15378"/>
        <dbReference type="ChEBI" id="CHEBI:30616"/>
        <dbReference type="ChEBI" id="CHEBI:43474"/>
        <dbReference type="ChEBI" id="CHEBI:57305"/>
        <dbReference type="ChEBI" id="CHEBI:58681"/>
        <dbReference type="ChEBI" id="CHEBI:143788"/>
        <dbReference type="ChEBI" id="CHEBI:456216"/>
        <dbReference type="EC" id="6.3.4.13"/>
    </reaction>
</comment>
<dbReference type="InterPro" id="IPR000115">
    <property type="entry name" value="PRibGlycinamide_synth"/>
</dbReference>
<dbReference type="SMART" id="SM01209">
    <property type="entry name" value="GARS_A"/>
    <property type="match status" value="1"/>
</dbReference>
<dbReference type="GO" id="GO:0046872">
    <property type="term" value="F:metal ion binding"/>
    <property type="evidence" value="ECO:0007669"/>
    <property type="project" value="InterPro"/>
</dbReference>
<dbReference type="OrthoDB" id="9807240at2"/>
<dbReference type="PROSITE" id="PS50975">
    <property type="entry name" value="ATP_GRASP"/>
    <property type="match status" value="1"/>
</dbReference>
<dbReference type="InterPro" id="IPR013815">
    <property type="entry name" value="ATP_grasp_subdomain_1"/>
</dbReference>
<keyword evidence="8 14" id="KW-0067">ATP-binding</keyword>
<reference evidence="16 17" key="1">
    <citation type="journal article" date="2015" name="Genome Announc.">
        <title>Expanding the biotechnology potential of lactobacilli through comparative genomics of 213 strains and associated genera.</title>
        <authorList>
            <person name="Sun Z."/>
            <person name="Harris H.M."/>
            <person name="McCann A."/>
            <person name="Guo C."/>
            <person name="Argimon S."/>
            <person name="Zhang W."/>
            <person name="Yang X."/>
            <person name="Jeffery I.B."/>
            <person name="Cooney J.C."/>
            <person name="Kagawa T.F."/>
            <person name="Liu W."/>
            <person name="Song Y."/>
            <person name="Salvetti E."/>
            <person name="Wrobel A."/>
            <person name="Rasinkangas P."/>
            <person name="Parkhill J."/>
            <person name="Rea M.C."/>
            <person name="O'Sullivan O."/>
            <person name="Ritari J."/>
            <person name="Douillard F.P."/>
            <person name="Paul Ross R."/>
            <person name="Yang R."/>
            <person name="Briner A.E."/>
            <person name="Felis G.E."/>
            <person name="de Vos W.M."/>
            <person name="Barrangou R."/>
            <person name="Klaenhammer T.R."/>
            <person name="Caufield P.W."/>
            <person name="Cui Y."/>
            <person name="Zhang H."/>
            <person name="O'Toole P.W."/>
        </authorList>
    </citation>
    <scope>NUCLEOTIDE SEQUENCE [LARGE SCALE GENOMIC DNA]</scope>
    <source>
        <strain evidence="16 17">DSM 15945</strain>
    </source>
</reference>
<dbReference type="PANTHER" id="PTHR43472:SF1">
    <property type="entry name" value="PHOSPHORIBOSYLAMINE--GLYCINE LIGASE, CHLOROPLASTIC"/>
    <property type="match status" value="1"/>
</dbReference>
<dbReference type="InterPro" id="IPR020560">
    <property type="entry name" value="PRibGlycinamide_synth_C-dom"/>
</dbReference>
<dbReference type="InterPro" id="IPR037123">
    <property type="entry name" value="PRibGlycinamide_synth_C_sf"/>
</dbReference>
<dbReference type="PANTHER" id="PTHR43472">
    <property type="entry name" value="PHOSPHORIBOSYLAMINE--GLYCINE LIGASE"/>
    <property type="match status" value="1"/>
</dbReference>
<dbReference type="SUPFAM" id="SSF56059">
    <property type="entry name" value="Glutathione synthetase ATP-binding domain-like"/>
    <property type="match status" value="1"/>
</dbReference>
<evidence type="ECO:0000256" key="1">
    <source>
        <dbReference type="ARBA" id="ARBA00001936"/>
    </source>
</evidence>
<sequence>MVQHNVLIVGGGARESALGLAFRRAPSVDRVYVAPGNQAMKLLGLDPVPIAVDDFDRLLDFARGHVDLTFVGPEVPLVGGIVDAFMAAGQQIFGPHQRLAQLEGSKGFAKAFMQRHGIPTARSVVTHTLTEAQAAMREFGAPVVVKADGLAAGKGVRVAATIAEAEAALDGLYRQGADATVVVEEYLTGQEASVMTLFAGTHFVTLPLSQDHKRRFNGDAGPNTGGMGAISPAPQFGATAAAEAQAIVQRTITGIHADGLDGCGVLYTGLMFTADGPRVLEYNVRLGDPETQVLLPQIKDDLYVTITNLMAGQQPQLHLNGQTYSAVVLAHPGYPATSRPPLAFKVPATPELGQWLPAAVEYGDNGWQSSGGRVATVVGAGDNIQTATKLVYQLVDQLAGELAFREDIGYHALMEPVR</sequence>
<dbReference type="InterPro" id="IPR020562">
    <property type="entry name" value="PRibGlycinamide_synth_N"/>
</dbReference>
<dbReference type="Proteomes" id="UP000051922">
    <property type="component" value="Unassembled WGS sequence"/>
</dbReference>
<dbReference type="STRING" id="1423783.FC50_GL000888"/>
<name>A0A0R1TYU8_9LACO</name>
<comment type="cofactor">
    <cofactor evidence="1">
        <name>Mn(2+)</name>
        <dbReference type="ChEBI" id="CHEBI:29035"/>
    </cofactor>
</comment>
<dbReference type="Gene3D" id="3.90.600.10">
    <property type="entry name" value="Phosphoribosylglycinamide synthetase, C-terminal domain"/>
    <property type="match status" value="1"/>
</dbReference>
<dbReference type="SUPFAM" id="SSF52440">
    <property type="entry name" value="PreATP-grasp domain"/>
    <property type="match status" value="1"/>
</dbReference>
<dbReference type="RefSeq" id="WP_054649933.1">
    <property type="nucleotide sequence ID" value="NZ_AZFJ01000045.1"/>
</dbReference>
<comment type="cofactor">
    <cofactor evidence="2">
        <name>Mg(2+)</name>
        <dbReference type="ChEBI" id="CHEBI:18420"/>
    </cofactor>
</comment>
<dbReference type="InterPro" id="IPR011054">
    <property type="entry name" value="Rudment_hybrid_motif"/>
</dbReference>
<dbReference type="GO" id="GO:0005524">
    <property type="term" value="F:ATP binding"/>
    <property type="evidence" value="ECO:0007669"/>
    <property type="project" value="UniProtKB-UniRule"/>
</dbReference>